<gene>
    <name evidence="1" type="ORF">CHCC15381_3655</name>
</gene>
<reference evidence="1 2" key="1">
    <citation type="submission" date="2019-06" db="EMBL/GenBank/DDBJ databases">
        <title>Genome sequence analysis of &gt;100 Bacillus licheniformis strains suggests intrinsic resistance to this species.</title>
        <authorList>
            <person name="Wels M."/>
            <person name="Siezen R.J."/>
            <person name="Johansen E."/>
            <person name="Stuer-Lauridsen B."/>
            <person name="Bjerre K."/>
            <person name="Nielsen B.K.K."/>
        </authorList>
    </citation>
    <scope>NUCLEOTIDE SEQUENCE [LARGE SCALE GENOMIC DNA]</scope>
    <source>
        <strain evidence="1 2">BAC-15381</strain>
    </source>
</reference>
<dbReference type="Proteomes" id="UP000429980">
    <property type="component" value="Unassembled WGS sequence"/>
</dbReference>
<comment type="caution">
    <text evidence="1">The sequence shown here is derived from an EMBL/GenBank/DDBJ whole genome shotgun (WGS) entry which is preliminary data.</text>
</comment>
<dbReference type="EMBL" id="NILF01000062">
    <property type="protein sequence ID" value="TWL35212.1"/>
    <property type="molecule type" value="Genomic_DNA"/>
</dbReference>
<sequence>MKKERNTKKSGKRLQDTTAAFLSDQSLSALCRNKNMFRVKAD</sequence>
<name>A0ABY3FSF0_9BACI</name>
<evidence type="ECO:0000313" key="1">
    <source>
        <dbReference type="EMBL" id="TWL35212.1"/>
    </source>
</evidence>
<keyword evidence="2" id="KW-1185">Reference proteome</keyword>
<proteinExistence type="predicted"/>
<protein>
    <submittedName>
        <fullName evidence="1">Uncharacterized protein</fullName>
    </submittedName>
</protein>
<organism evidence="1 2">
    <name type="scientific">Bacillus paralicheniformis</name>
    <dbReference type="NCBI Taxonomy" id="1648923"/>
    <lineage>
        <taxon>Bacteria</taxon>
        <taxon>Bacillati</taxon>
        <taxon>Bacillota</taxon>
        <taxon>Bacilli</taxon>
        <taxon>Bacillales</taxon>
        <taxon>Bacillaceae</taxon>
        <taxon>Bacillus</taxon>
    </lineage>
</organism>
<accession>A0ABY3FSF0</accession>
<evidence type="ECO:0000313" key="2">
    <source>
        <dbReference type="Proteomes" id="UP000429980"/>
    </source>
</evidence>